<comment type="caution">
    <text evidence="1">The sequence shown here is derived from an EMBL/GenBank/DDBJ whole genome shotgun (WGS) entry which is preliminary data.</text>
</comment>
<dbReference type="AlphaFoldDB" id="A0A821GIG8"/>
<organism evidence="1 2">
    <name type="scientific">Rotaria socialis</name>
    <dbReference type="NCBI Taxonomy" id="392032"/>
    <lineage>
        <taxon>Eukaryota</taxon>
        <taxon>Metazoa</taxon>
        <taxon>Spiralia</taxon>
        <taxon>Gnathifera</taxon>
        <taxon>Rotifera</taxon>
        <taxon>Eurotatoria</taxon>
        <taxon>Bdelloidea</taxon>
        <taxon>Philodinida</taxon>
        <taxon>Philodinidae</taxon>
        <taxon>Rotaria</taxon>
    </lineage>
</organism>
<gene>
    <name evidence="1" type="ORF">UJA718_LOCUS34556</name>
</gene>
<reference evidence="1" key="1">
    <citation type="submission" date="2021-02" db="EMBL/GenBank/DDBJ databases">
        <authorList>
            <person name="Nowell W R."/>
        </authorList>
    </citation>
    <scope>NUCLEOTIDE SEQUENCE</scope>
</reference>
<name>A0A821GIG8_9BILA</name>
<proteinExistence type="predicted"/>
<evidence type="ECO:0000313" key="1">
    <source>
        <dbReference type="EMBL" id="CAF4667080.1"/>
    </source>
</evidence>
<dbReference type="Proteomes" id="UP000663873">
    <property type="component" value="Unassembled WGS sequence"/>
</dbReference>
<protein>
    <submittedName>
        <fullName evidence="1">Uncharacterized protein</fullName>
    </submittedName>
</protein>
<dbReference type="EMBL" id="CAJOBP010031418">
    <property type="protein sequence ID" value="CAF4667080.1"/>
    <property type="molecule type" value="Genomic_DNA"/>
</dbReference>
<sequence>MRSTSCFDVLSSSSNGHQINTNIDTSYSESNIISNGKKSTARTDILQNVPIDVLEKIDEVIFNVISGHGDIPIESDSSNRYRYQPRLSYNEQHNVICDSSYIPLNQDNLSTQQYDYFPLSSTQESGRTVVAELISSILSNGASSVVM</sequence>
<evidence type="ECO:0000313" key="2">
    <source>
        <dbReference type="Proteomes" id="UP000663873"/>
    </source>
</evidence>
<keyword evidence="2" id="KW-1185">Reference proteome</keyword>
<accession>A0A821GIG8</accession>